<evidence type="ECO:0000256" key="2">
    <source>
        <dbReference type="ARBA" id="ARBA00022692"/>
    </source>
</evidence>
<feature type="transmembrane region" description="Helical" evidence="5">
    <location>
        <begin position="119"/>
        <end position="139"/>
    </location>
</feature>
<reference evidence="6" key="1">
    <citation type="submission" date="2007-04" db="EMBL/GenBank/DDBJ databases">
        <authorList>
            <consortium name="The Broad Institute Genome Sequencing Platform"/>
            <person name="Birren B."/>
            <person name="Lander E."/>
            <person name="Galagan J."/>
            <person name="Nusbaum C."/>
            <person name="Devon K."/>
            <person name="Ma L.-J."/>
            <person name="Jaffe D."/>
            <person name="Butler J."/>
            <person name="Alvarez P."/>
            <person name="Gnerre S."/>
            <person name="Grabherr M."/>
            <person name="Kleber M."/>
            <person name="Mauceli E."/>
            <person name="Brockman W."/>
            <person name="MacCallum I.A."/>
            <person name="Young S."/>
            <person name="LaButti K."/>
            <person name="DeCaprio D."/>
            <person name="Crawford M."/>
            <person name="Koehrsen M."/>
            <person name="Engels R."/>
            <person name="Montgomery P."/>
            <person name="Pearson M."/>
            <person name="Howarth C."/>
            <person name="Larson L."/>
            <person name="White J."/>
            <person name="O'Leary S."/>
            <person name="Kodira C."/>
            <person name="Zeng Q."/>
            <person name="Yandava C."/>
            <person name="Alvarado L."/>
            <person name="Kistler C."/>
            <person name="Shim W.-B."/>
            <person name="Kang S."/>
            <person name="Woloshuk C."/>
        </authorList>
    </citation>
    <scope>NUCLEOTIDE SEQUENCE</scope>
    <source>
        <strain evidence="6">4287</strain>
    </source>
</reference>
<evidence type="ECO:0008006" key="8">
    <source>
        <dbReference type="Google" id="ProtNLM"/>
    </source>
</evidence>
<dbReference type="Proteomes" id="UP000009097">
    <property type="component" value="Unassembled WGS sequence"/>
</dbReference>
<dbReference type="GO" id="GO:0016020">
    <property type="term" value="C:membrane"/>
    <property type="evidence" value="ECO:0007669"/>
    <property type="project" value="UniProtKB-SubCell"/>
</dbReference>
<dbReference type="InterPro" id="IPR007568">
    <property type="entry name" value="RTA1"/>
</dbReference>
<sequence>MASDSASDTDTDGFKLYLYKPSLPAAILFTVLFGLVTARHFQLVFKMKTWSFIPFCIGCVLETVGYGARAYSATQTPDWDLMPYILQSVFILLGPAFYAASIYMALGRLIRFLEGQHHSVIRVGLLTKIFLMGDIFSFFGQGGGGGLLAGASDKGSQDLGNTIIIVGLAIQVIFFGGFMVVTAIFHMRMLRRPTSRSLSTGAPWQAFMAVLYFTSALIMVRSVFRMIEYAQGHTGSLISKEIYVYTLDALLMIIVAVIFTVRHPSAIFTYQTLSDPLGQDPGSFDNVPMVGQRPYVAKP</sequence>
<comment type="subcellular location">
    <subcellularLocation>
        <location evidence="1">Membrane</location>
        <topology evidence="1">Multi-pass membrane protein</topology>
    </subcellularLocation>
</comment>
<dbReference type="GeneID" id="28951367"/>
<feature type="transmembrane region" description="Helical" evidence="5">
    <location>
        <begin position="206"/>
        <end position="227"/>
    </location>
</feature>
<dbReference type="Pfam" id="PF04479">
    <property type="entry name" value="RTA1"/>
    <property type="match status" value="1"/>
</dbReference>
<dbReference type="EMBL" id="DS231707">
    <property type="protein sequence ID" value="KNB09222.1"/>
    <property type="molecule type" value="Genomic_DNA"/>
</dbReference>
<feature type="transmembrane region" description="Helical" evidence="5">
    <location>
        <begin position="50"/>
        <end position="72"/>
    </location>
</feature>
<dbReference type="PANTHER" id="PTHR31465:SF35">
    <property type="entry name" value="RTA1 DOMAIN PROTEIN-RELATED"/>
    <property type="match status" value="1"/>
</dbReference>
<protein>
    <recommendedName>
        <fullName evidence="8">Protein RTA1</fullName>
    </recommendedName>
</protein>
<dbReference type="VEuPathDB" id="FungiDB:FOXG_09846"/>
<evidence type="ECO:0000313" key="6">
    <source>
        <dbReference type="EMBL" id="KNB09222.1"/>
    </source>
</evidence>
<evidence type="ECO:0000256" key="5">
    <source>
        <dbReference type="SAM" id="Phobius"/>
    </source>
</evidence>
<evidence type="ECO:0000256" key="1">
    <source>
        <dbReference type="ARBA" id="ARBA00004141"/>
    </source>
</evidence>
<keyword evidence="4 5" id="KW-0472">Membrane</keyword>
<keyword evidence="3 5" id="KW-1133">Transmembrane helix</keyword>
<name>A0A0J9WPL1_FUSO4</name>
<dbReference type="RefSeq" id="XP_018247267.1">
    <property type="nucleotide sequence ID" value="XM_018389073.1"/>
</dbReference>
<proteinExistence type="predicted"/>
<dbReference type="AlphaFoldDB" id="A0A0J9WPL1"/>
<organism evidence="6 7">
    <name type="scientific">Fusarium oxysporum f. sp. lycopersici (strain 4287 / CBS 123668 / FGSC 9935 / NRRL 34936)</name>
    <name type="common">Fusarium vascular wilt of tomato</name>
    <dbReference type="NCBI Taxonomy" id="426428"/>
    <lineage>
        <taxon>Eukaryota</taxon>
        <taxon>Fungi</taxon>
        <taxon>Dikarya</taxon>
        <taxon>Ascomycota</taxon>
        <taxon>Pezizomycotina</taxon>
        <taxon>Sordariomycetes</taxon>
        <taxon>Hypocreomycetidae</taxon>
        <taxon>Hypocreales</taxon>
        <taxon>Nectriaceae</taxon>
        <taxon>Fusarium</taxon>
        <taxon>Fusarium oxysporum species complex</taxon>
    </lineage>
</organism>
<evidence type="ECO:0000313" key="7">
    <source>
        <dbReference type="Proteomes" id="UP000009097"/>
    </source>
</evidence>
<accession>A0A0J9WPL1</accession>
<dbReference type="OrthoDB" id="3358017at2759"/>
<gene>
    <name evidence="6" type="ORF">FOXG_09846</name>
</gene>
<evidence type="ECO:0000256" key="3">
    <source>
        <dbReference type="ARBA" id="ARBA00022989"/>
    </source>
</evidence>
<evidence type="ECO:0000256" key="4">
    <source>
        <dbReference type="ARBA" id="ARBA00023136"/>
    </source>
</evidence>
<dbReference type="KEGG" id="fox:FOXG_09846"/>
<feature type="transmembrane region" description="Helical" evidence="5">
    <location>
        <begin position="242"/>
        <end position="261"/>
    </location>
</feature>
<keyword evidence="2 5" id="KW-0812">Transmembrane</keyword>
<feature type="transmembrane region" description="Helical" evidence="5">
    <location>
        <begin position="84"/>
        <end position="107"/>
    </location>
</feature>
<dbReference type="PANTHER" id="PTHR31465">
    <property type="entry name" value="PROTEIN RTA1-RELATED"/>
    <property type="match status" value="1"/>
</dbReference>
<reference evidence="6" key="2">
    <citation type="journal article" date="2010" name="Nature">
        <title>Comparative genomics reveals mobile pathogenicity chromosomes in Fusarium.</title>
        <authorList>
            <person name="Ma L.J."/>
            <person name="van der Does H.C."/>
            <person name="Borkovich K.A."/>
            <person name="Coleman J.J."/>
            <person name="Daboussi M.J."/>
            <person name="Di Pietro A."/>
            <person name="Dufresne M."/>
            <person name="Freitag M."/>
            <person name="Grabherr M."/>
            <person name="Henrissat B."/>
            <person name="Houterman P.M."/>
            <person name="Kang S."/>
            <person name="Shim W.B."/>
            <person name="Woloshuk C."/>
            <person name="Xie X."/>
            <person name="Xu J.R."/>
            <person name="Antoniw J."/>
            <person name="Baker S.E."/>
            <person name="Bluhm B.H."/>
            <person name="Breakspear A."/>
            <person name="Brown D.W."/>
            <person name="Butchko R.A."/>
            <person name="Chapman S."/>
            <person name="Coulson R."/>
            <person name="Coutinho P.M."/>
            <person name="Danchin E.G."/>
            <person name="Diener A."/>
            <person name="Gale L.R."/>
            <person name="Gardiner D.M."/>
            <person name="Goff S."/>
            <person name="Hammond-Kosack K.E."/>
            <person name="Hilburn K."/>
            <person name="Hua-Van A."/>
            <person name="Jonkers W."/>
            <person name="Kazan K."/>
            <person name="Kodira C.D."/>
            <person name="Koehrsen M."/>
            <person name="Kumar L."/>
            <person name="Lee Y.H."/>
            <person name="Li L."/>
            <person name="Manners J.M."/>
            <person name="Miranda-Saavedra D."/>
            <person name="Mukherjee M."/>
            <person name="Park G."/>
            <person name="Park J."/>
            <person name="Park S.Y."/>
            <person name="Proctor R.H."/>
            <person name="Regev A."/>
            <person name="Ruiz-Roldan M.C."/>
            <person name="Sain D."/>
            <person name="Sakthikumar S."/>
            <person name="Sykes S."/>
            <person name="Schwartz D.C."/>
            <person name="Turgeon B.G."/>
            <person name="Wapinski I."/>
            <person name="Yoder O."/>
            <person name="Young S."/>
            <person name="Zeng Q."/>
            <person name="Zhou S."/>
            <person name="Galagan J."/>
            <person name="Cuomo C.A."/>
            <person name="Kistler H.C."/>
            <person name="Rep M."/>
        </authorList>
    </citation>
    <scope>NUCLEOTIDE SEQUENCE [LARGE SCALE GENOMIC DNA]</scope>
    <source>
        <strain evidence="6">4287</strain>
    </source>
</reference>
<feature type="transmembrane region" description="Helical" evidence="5">
    <location>
        <begin position="159"/>
        <end position="185"/>
    </location>
</feature>
<feature type="transmembrane region" description="Helical" evidence="5">
    <location>
        <begin position="17"/>
        <end position="38"/>
    </location>
</feature>